<feature type="transmembrane region" description="Helical" evidence="7">
    <location>
        <begin position="367"/>
        <end position="396"/>
    </location>
</feature>
<evidence type="ECO:0000256" key="4">
    <source>
        <dbReference type="ARBA" id="ARBA00022692"/>
    </source>
</evidence>
<dbReference type="PANTHER" id="PTHR43337">
    <property type="entry name" value="XANTHINE/URACIL PERMEASE C887.17-RELATED"/>
    <property type="match status" value="1"/>
</dbReference>
<feature type="transmembrane region" description="Helical" evidence="7">
    <location>
        <begin position="313"/>
        <end position="332"/>
    </location>
</feature>
<dbReference type="RefSeq" id="WP_091481066.1">
    <property type="nucleotide sequence ID" value="NZ_FOTR01000001.1"/>
</dbReference>
<evidence type="ECO:0000313" key="8">
    <source>
        <dbReference type="EMBL" id="SFL46252.1"/>
    </source>
</evidence>
<evidence type="ECO:0000256" key="5">
    <source>
        <dbReference type="ARBA" id="ARBA00022989"/>
    </source>
</evidence>
<evidence type="ECO:0000256" key="2">
    <source>
        <dbReference type="ARBA" id="ARBA00005697"/>
    </source>
</evidence>
<organism evidence="8 9">
    <name type="scientific">Gracilibacillus orientalis</name>
    <dbReference type="NCBI Taxonomy" id="334253"/>
    <lineage>
        <taxon>Bacteria</taxon>
        <taxon>Bacillati</taxon>
        <taxon>Bacillota</taxon>
        <taxon>Bacilli</taxon>
        <taxon>Bacillales</taxon>
        <taxon>Bacillaceae</taxon>
        <taxon>Gracilibacillus</taxon>
    </lineage>
</organism>
<feature type="transmembrane region" description="Helical" evidence="7">
    <location>
        <begin position="21"/>
        <end position="39"/>
    </location>
</feature>
<dbReference type="InterPro" id="IPR006043">
    <property type="entry name" value="NCS2"/>
</dbReference>
<evidence type="ECO:0000313" key="9">
    <source>
        <dbReference type="Proteomes" id="UP000198565"/>
    </source>
</evidence>
<comment type="subcellular location">
    <subcellularLocation>
        <location evidence="1">Membrane</location>
        <topology evidence="1">Multi-pass membrane protein</topology>
    </subcellularLocation>
</comment>
<gene>
    <name evidence="8" type="ORF">SAMN04487943_101677</name>
</gene>
<dbReference type="AlphaFoldDB" id="A0A1I4HVQ4"/>
<feature type="transmembrane region" description="Helical" evidence="7">
    <location>
        <begin position="239"/>
        <end position="264"/>
    </location>
</feature>
<feature type="transmembrane region" description="Helical" evidence="7">
    <location>
        <begin position="276"/>
        <end position="293"/>
    </location>
</feature>
<feature type="transmembrane region" description="Helical" evidence="7">
    <location>
        <begin position="102"/>
        <end position="122"/>
    </location>
</feature>
<keyword evidence="6 7" id="KW-0472">Membrane</keyword>
<feature type="transmembrane region" description="Helical" evidence="7">
    <location>
        <begin position="171"/>
        <end position="187"/>
    </location>
</feature>
<evidence type="ECO:0000256" key="3">
    <source>
        <dbReference type="ARBA" id="ARBA00022448"/>
    </source>
</evidence>
<dbReference type="PANTHER" id="PTHR43337:SF2">
    <property type="entry name" value="XANTHINE_URACIL PERMEASE"/>
    <property type="match status" value="1"/>
</dbReference>
<dbReference type="STRING" id="334253.SAMN04487943_101677"/>
<dbReference type="GO" id="GO:0005345">
    <property type="term" value="F:purine nucleobase transmembrane transporter activity"/>
    <property type="evidence" value="ECO:0007669"/>
    <property type="project" value="TreeGrafter"/>
</dbReference>
<feature type="transmembrane region" description="Helical" evidence="7">
    <location>
        <begin position="339"/>
        <end position="355"/>
    </location>
</feature>
<keyword evidence="5 7" id="KW-1133">Transmembrane helix</keyword>
<proteinExistence type="inferred from homology"/>
<reference evidence="9" key="1">
    <citation type="submission" date="2016-10" db="EMBL/GenBank/DDBJ databases">
        <authorList>
            <person name="Varghese N."/>
            <person name="Submissions S."/>
        </authorList>
    </citation>
    <scope>NUCLEOTIDE SEQUENCE [LARGE SCALE GENOMIC DNA]</scope>
    <source>
        <strain evidence="9">CGMCC 1.4250</strain>
    </source>
</reference>
<sequence length="427" mass="46173">MRKDIFQLKQHETSVKQELSAGLIGFFTIAYIIAVNSLILSEAGVPLEGAVLGTILTSFVGCLIMGIWANAPILIVPGMGINAMFTYTLVQSMELTWQQALGVTVVSGLVFTLIAFSSLTTVIKNAIPESLKEAINIGIGLFLMLIGLEKGHLVERGDQSILALGDFSDPAVFATIITFIIALILFIRNVKGNFLWTILFGTGIAFFLGVLPSKANESFSLQGYQEVFWAFSLADWSSFPYLVAVFSITMVVLFENIGLTYSHVAATNHPEKFKKAFQANGISVMLSGMFGSSPTVSTAETTAAITAGGRTGLTTITTGFLFLAVTFFIPYIQMIPSNAIAPVLIIIGGLMVQGIKQLDLRDLTESFPAIFIIVMIPFTYSIADGIAIGFILYVILKLSTGSARKVSFTLYVIACLFLLHFIIQFAV</sequence>
<feature type="transmembrane region" description="Helical" evidence="7">
    <location>
        <begin position="408"/>
        <end position="426"/>
    </location>
</feature>
<dbReference type="Proteomes" id="UP000198565">
    <property type="component" value="Unassembled WGS sequence"/>
</dbReference>
<dbReference type="GO" id="GO:0005886">
    <property type="term" value="C:plasma membrane"/>
    <property type="evidence" value="ECO:0007669"/>
    <property type="project" value="TreeGrafter"/>
</dbReference>
<dbReference type="OrthoDB" id="9808458at2"/>
<name>A0A1I4HVQ4_9BACI</name>
<dbReference type="EMBL" id="FOTR01000001">
    <property type="protein sequence ID" value="SFL46252.1"/>
    <property type="molecule type" value="Genomic_DNA"/>
</dbReference>
<keyword evidence="9" id="KW-1185">Reference proteome</keyword>
<comment type="similarity">
    <text evidence="2">Belongs to the nucleobase:cation symporter-2 (NCS2) (TC 2.A.40) family. Azg-like subfamily.</text>
</comment>
<accession>A0A1I4HVQ4</accession>
<dbReference type="Pfam" id="PF00860">
    <property type="entry name" value="Xan_ur_permease"/>
    <property type="match status" value="1"/>
</dbReference>
<feature type="transmembrane region" description="Helical" evidence="7">
    <location>
        <begin position="194"/>
        <end position="211"/>
    </location>
</feature>
<keyword evidence="4 7" id="KW-0812">Transmembrane</keyword>
<keyword evidence="3" id="KW-0813">Transport</keyword>
<evidence type="ECO:0000256" key="1">
    <source>
        <dbReference type="ARBA" id="ARBA00004141"/>
    </source>
</evidence>
<evidence type="ECO:0000256" key="7">
    <source>
        <dbReference type="SAM" id="Phobius"/>
    </source>
</evidence>
<evidence type="ECO:0000256" key="6">
    <source>
        <dbReference type="ARBA" id="ARBA00023136"/>
    </source>
</evidence>
<protein>
    <submittedName>
        <fullName evidence="8">Putative MFS transporter, AGZA family, xanthine/uracil permease</fullName>
    </submittedName>
</protein>
<dbReference type="InterPro" id="IPR045018">
    <property type="entry name" value="Azg-like"/>
</dbReference>